<organism evidence="1 2">
    <name type="scientific">Selenomonas sputigena (strain ATCC 35185 / DSM 20758 / CCUG 44933 / VPI D19B-28)</name>
    <dbReference type="NCBI Taxonomy" id="546271"/>
    <lineage>
        <taxon>Bacteria</taxon>
        <taxon>Bacillati</taxon>
        <taxon>Bacillota</taxon>
        <taxon>Negativicutes</taxon>
        <taxon>Selenomonadales</taxon>
        <taxon>Selenomonadaceae</taxon>
        <taxon>Selenomonas</taxon>
    </lineage>
</organism>
<evidence type="ECO:0000313" key="1">
    <source>
        <dbReference type="EMBL" id="EEX76618.1"/>
    </source>
</evidence>
<accession>C9LWU2</accession>
<name>C9LWU2_SELS3</name>
<evidence type="ECO:0000313" key="2">
    <source>
        <dbReference type="Proteomes" id="UP000003505"/>
    </source>
</evidence>
<reference evidence="1 2" key="1">
    <citation type="submission" date="2009-09" db="EMBL/GenBank/DDBJ databases">
        <authorList>
            <person name="Weinstock G."/>
            <person name="Sodergren E."/>
            <person name="Clifton S."/>
            <person name="Fulton L."/>
            <person name="Fulton B."/>
            <person name="Courtney L."/>
            <person name="Fronick C."/>
            <person name="Harrison M."/>
            <person name="Strong C."/>
            <person name="Farmer C."/>
            <person name="Delahaunty K."/>
            <person name="Markovic C."/>
            <person name="Hall O."/>
            <person name="Minx P."/>
            <person name="Tomlinson C."/>
            <person name="Mitreva M."/>
            <person name="Nelson J."/>
            <person name="Hou S."/>
            <person name="Wollam A."/>
            <person name="Pepin K.H."/>
            <person name="Johnson M."/>
            <person name="Bhonagiri V."/>
            <person name="Nash W.E."/>
            <person name="Warren W."/>
            <person name="Chinwalla A."/>
            <person name="Mardis E.R."/>
            <person name="Wilson R.K."/>
        </authorList>
    </citation>
    <scope>NUCLEOTIDE SEQUENCE [LARGE SCALE GENOMIC DNA]</scope>
    <source>
        <strain evidence="2">ATCC 35185 / DSM 20758 / VPI D19B-28</strain>
    </source>
</reference>
<proteinExistence type="predicted"/>
<gene>
    <name evidence="1" type="ORF">SELSPUOL_01947</name>
</gene>
<dbReference type="Proteomes" id="UP000003505">
    <property type="component" value="Unassembled WGS sequence"/>
</dbReference>
<comment type="caution">
    <text evidence="1">The sequence shown here is derived from an EMBL/GenBank/DDBJ whole genome shotgun (WGS) entry which is preliminary data.</text>
</comment>
<sequence length="54" mass="6220">MPIWAEARCSTKRQSGGYYPQEKHVFPTVIHRILGMNPAWLAMQELFLPDLSTC</sequence>
<dbReference type="EMBL" id="ACKP02000046">
    <property type="protein sequence ID" value="EEX76618.1"/>
    <property type="molecule type" value="Genomic_DNA"/>
</dbReference>
<protein>
    <submittedName>
        <fullName evidence="1">Uncharacterized protein</fullName>
    </submittedName>
</protein>
<dbReference type="AlphaFoldDB" id="C9LWU2"/>